<organism evidence="7">
    <name type="scientific">Heterosigma akashiwo</name>
    <name type="common">Chromophytic alga</name>
    <name type="synonym">Heterosigma carterae</name>
    <dbReference type="NCBI Taxonomy" id="2829"/>
    <lineage>
        <taxon>Eukaryota</taxon>
        <taxon>Sar</taxon>
        <taxon>Stramenopiles</taxon>
        <taxon>Ochrophyta</taxon>
        <taxon>Raphidophyceae</taxon>
        <taxon>Chattonellales</taxon>
        <taxon>Chattonellaceae</taxon>
        <taxon>Heterosigma</taxon>
    </lineage>
</organism>
<dbReference type="SUPFAM" id="SSF144232">
    <property type="entry name" value="HIT/MYND zinc finger-like"/>
    <property type="match status" value="1"/>
</dbReference>
<dbReference type="EMBL" id="HBIU01041912">
    <property type="protein sequence ID" value="CAE0640190.1"/>
    <property type="molecule type" value="Transcribed_RNA"/>
</dbReference>
<keyword evidence="1" id="KW-0479">Metal-binding</keyword>
<dbReference type="InterPro" id="IPR002893">
    <property type="entry name" value="Znf_MYND"/>
</dbReference>
<reference evidence="7" key="1">
    <citation type="submission" date="2021-01" db="EMBL/GenBank/DDBJ databases">
        <authorList>
            <person name="Corre E."/>
            <person name="Pelletier E."/>
            <person name="Niang G."/>
            <person name="Scheremetjew M."/>
            <person name="Finn R."/>
            <person name="Kale V."/>
            <person name="Holt S."/>
            <person name="Cochrane G."/>
            <person name="Meng A."/>
            <person name="Brown T."/>
            <person name="Cohen L."/>
        </authorList>
    </citation>
    <scope>NUCLEOTIDE SEQUENCE</scope>
    <source>
        <strain evidence="7">CCMP3107</strain>
    </source>
</reference>
<accession>A0A7S3Y3R4</accession>
<evidence type="ECO:0000256" key="4">
    <source>
        <dbReference type="PROSITE-ProRule" id="PRU00134"/>
    </source>
</evidence>
<evidence type="ECO:0000256" key="5">
    <source>
        <dbReference type="SAM" id="MobiDB-lite"/>
    </source>
</evidence>
<sequence length="330" mass="37050">MLFTYCFDLAVVVAAFMDEKEIDEILAESLGLDDENVTVVLNNQRDEIPTSCPDNNNEGTSATQNHGSSRTTEEGRPASPQGNGHSATASTERRIHHSLCAFCLSPETSFPFKKCGRCQGVTYCSKECQKQDWKRGHKQECQEQQENKEKHWGPELKVFETLYDSWEPKNYADLMLMAMVAIYSGSGQTTDTHYFYLNLNMIDGAVIIEGWGVASFALLQQTNPVLYQTVRRQTMRDPAAMTCATSVIFLNGGFASMLLDRYWQTVSFNDPVSTHEVHKQNALRFQMGKVCSATSVASLIESINATSRRKAASKRNKKTKKNQQAPKKKK</sequence>
<feature type="region of interest" description="Disordered" evidence="5">
    <location>
        <begin position="46"/>
        <end position="90"/>
    </location>
</feature>
<feature type="region of interest" description="Disordered" evidence="5">
    <location>
        <begin position="306"/>
        <end position="330"/>
    </location>
</feature>
<feature type="compositionally biased region" description="Polar residues" evidence="5">
    <location>
        <begin position="80"/>
        <end position="90"/>
    </location>
</feature>
<feature type="compositionally biased region" description="Polar residues" evidence="5">
    <location>
        <begin position="52"/>
        <end position="70"/>
    </location>
</feature>
<evidence type="ECO:0000256" key="1">
    <source>
        <dbReference type="ARBA" id="ARBA00022723"/>
    </source>
</evidence>
<dbReference type="Pfam" id="PF01753">
    <property type="entry name" value="zf-MYND"/>
    <property type="match status" value="1"/>
</dbReference>
<dbReference type="Gene3D" id="6.10.140.2220">
    <property type="match status" value="1"/>
</dbReference>
<dbReference type="PROSITE" id="PS50865">
    <property type="entry name" value="ZF_MYND_2"/>
    <property type="match status" value="1"/>
</dbReference>
<feature type="compositionally biased region" description="Basic residues" evidence="5">
    <location>
        <begin position="307"/>
        <end position="330"/>
    </location>
</feature>
<evidence type="ECO:0000256" key="3">
    <source>
        <dbReference type="ARBA" id="ARBA00022833"/>
    </source>
</evidence>
<name>A0A7S3Y3R4_HETAK</name>
<dbReference type="GO" id="GO:0008270">
    <property type="term" value="F:zinc ion binding"/>
    <property type="evidence" value="ECO:0007669"/>
    <property type="project" value="UniProtKB-KW"/>
</dbReference>
<dbReference type="AlphaFoldDB" id="A0A7S3Y3R4"/>
<gene>
    <name evidence="7" type="ORF">HAKA00212_LOCUS19009</name>
</gene>
<proteinExistence type="predicted"/>
<keyword evidence="2 4" id="KW-0863">Zinc-finger</keyword>
<evidence type="ECO:0000256" key="2">
    <source>
        <dbReference type="ARBA" id="ARBA00022771"/>
    </source>
</evidence>
<evidence type="ECO:0000313" key="7">
    <source>
        <dbReference type="EMBL" id="CAE0640190.1"/>
    </source>
</evidence>
<protein>
    <recommendedName>
        <fullName evidence="6">MYND-type domain-containing protein</fullName>
    </recommendedName>
</protein>
<evidence type="ECO:0000259" key="6">
    <source>
        <dbReference type="PROSITE" id="PS50865"/>
    </source>
</evidence>
<keyword evidence="3" id="KW-0862">Zinc</keyword>
<feature type="domain" description="MYND-type" evidence="6">
    <location>
        <begin position="100"/>
        <end position="141"/>
    </location>
</feature>